<sequence>MKYLLSLLALLLFTTGTYGQSYSAATYNIRVSMQSDGGDYWEFRRQRVANQLARLTLDIFGTQEGLEEQIRYLDQKFPDFSYVGVGRDDGEISGEYTAIFYDDTRFNKEKSGTFWLSDTPDEVSTGWDAALPRICTYVLLRDESNDQHLWVFNTHLDHQGEEARLESLKLIHQKIEQLNTADYPVILMGDLNALPDSEPISYLSEKMNDARSITQSEPEGPLGTFNGFDISNPLDRRIDYIFVSDEVQVDNYAVDHEISYSRTPSDHLPVIIEFSISSGK</sequence>
<dbReference type="CDD" id="cd09083">
    <property type="entry name" value="EEP-1"/>
    <property type="match status" value="1"/>
</dbReference>
<protein>
    <submittedName>
        <fullName evidence="3">Metal-dependent hydrolase, endonuclease/exonuclease/phosphatase family</fullName>
    </submittedName>
</protein>
<organism evidence="3 4">
    <name type="scientific">Gracilimonas mengyeensis</name>
    <dbReference type="NCBI Taxonomy" id="1302730"/>
    <lineage>
        <taxon>Bacteria</taxon>
        <taxon>Pseudomonadati</taxon>
        <taxon>Balneolota</taxon>
        <taxon>Balneolia</taxon>
        <taxon>Balneolales</taxon>
        <taxon>Balneolaceae</taxon>
        <taxon>Gracilimonas</taxon>
    </lineage>
</organism>
<evidence type="ECO:0000259" key="2">
    <source>
        <dbReference type="Pfam" id="PF03372"/>
    </source>
</evidence>
<reference evidence="3 4" key="1">
    <citation type="submission" date="2017-05" db="EMBL/GenBank/DDBJ databases">
        <authorList>
            <person name="Varghese N."/>
            <person name="Submissions S."/>
        </authorList>
    </citation>
    <scope>NUCLEOTIDE SEQUENCE [LARGE SCALE GENOMIC DNA]</scope>
    <source>
        <strain evidence="3 4">DSM 21985</strain>
    </source>
</reference>
<dbReference type="Pfam" id="PF03372">
    <property type="entry name" value="Exo_endo_phos"/>
    <property type="match status" value="1"/>
</dbReference>
<dbReference type="RefSeq" id="WP_185957182.1">
    <property type="nucleotide sequence ID" value="NZ_FXTP01000004.1"/>
</dbReference>
<accession>A0A521C0V7</accession>
<feature type="chain" id="PRO_5021853944" evidence="1">
    <location>
        <begin position="20"/>
        <end position="280"/>
    </location>
</feature>
<dbReference type="GO" id="GO:0000175">
    <property type="term" value="F:3'-5'-RNA exonuclease activity"/>
    <property type="evidence" value="ECO:0007669"/>
    <property type="project" value="TreeGrafter"/>
</dbReference>
<name>A0A521C0V7_9BACT</name>
<gene>
    <name evidence="3" type="ORF">SAMN06265219_10452</name>
</gene>
<feature type="signal peptide" evidence="1">
    <location>
        <begin position="1"/>
        <end position="19"/>
    </location>
</feature>
<keyword evidence="3" id="KW-0269">Exonuclease</keyword>
<dbReference type="Proteomes" id="UP000317557">
    <property type="component" value="Unassembled WGS sequence"/>
</dbReference>
<dbReference type="PANTHER" id="PTHR12121:SF36">
    <property type="entry name" value="ENDONUCLEASE_EXONUCLEASE_PHOSPHATASE DOMAIN-CONTAINING PROTEIN"/>
    <property type="match status" value="1"/>
</dbReference>
<evidence type="ECO:0000256" key="1">
    <source>
        <dbReference type="SAM" id="SignalP"/>
    </source>
</evidence>
<keyword evidence="4" id="KW-1185">Reference proteome</keyword>
<dbReference type="GO" id="GO:0004519">
    <property type="term" value="F:endonuclease activity"/>
    <property type="evidence" value="ECO:0007669"/>
    <property type="project" value="UniProtKB-KW"/>
</dbReference>
<dbReference type="EMBL" id="FXTP01000004">
    <property type="protein sequence ID" value="SMO53034.1"/>
    <property type="molecule type" value="Genomic_DNA"/>
</dbReference>
<keyword evidence="1" id="KW-0732">Signal</keyword>
<dbReference type="SUPFAM" id="SSF56219">
    <property type="entry name" value="DNase I-like"/>
    <property type="match status" value="1"/>
</dbReference>
<dbReference type="InterPro" id="IPR036691">
    <property type="entry name" value="Endo/exonu/phosph_ase_sf"/>
</dbReference>
<dbReference type="PANTHER" id="PTHR12121">
    <property type="entry name" value="CARBON CATABOLITE REPRESSOR PROTEIN 4"/>
    <property type="match status" value="1"/>
</dbReference>
<keyword evidence="3" id="KW-0540">Nuclease</keyword>
<proteinExistence type="predicted"/>
<evidence type="ECO:0000313" key="4">
    <source>
        <dbReference type="Proteomes" id="UP000317557"/>
    </source>
</evidence>
<dbReference type="Gene3D" id="3.60.10.10">
    <property type="entry name" value="Endonuclease/exonuclease/phosphatase"/>
    <property type="match status" value="1"/>
</dbReference>
<dbReference type="AlphaFoldDB" id="A0A521C0V7"/>
<dbReference type="InterPro" id="IPR005135">
    <property type="entry name" value="Endo/exonuclease/phosphatase"/>
</dbReference>
<feature type="domain" description="Endonuclease/exonuclease/phosphatase" evidence="2">
    <location>
        <begin position="25"/>
        <end position="267"/>
    </location>
</feature>
<dbReference type="InterPro" id="IPR050410">
    <property type="entry name" value="CCR4/nocturin_mRNA_transcr"/>
</dbReference>
<evidence type="ECO:0000313" key="3">
    <source>
        <dbReference type="EMBL" id="SMO53034.1"/>
    </source>
</evidence>
<keyword evidence="3" id="KW-0378">Hydrolase</keyword>
<keyword evidence="3" id="KW-0255">Endonuclease</keyword>